<reference evidence="2 3" key="1">
    <citation type="submission" date="2017-04" db="EMBL/GenBank/DDBJ databases">
        <authorList>
            <person name="Afonso C.L."/>
            <person name="Miller P.J."/>
            <person name="Scott M.A."/>
            <person name="Spackman E."/>
            <person name="Goraichik I."/>
            <person name="Dimitrov K.M."/>
            <person name="Suarez D.L."/>
            <person name="Swayne D.E."/>
        </authorList>
    </citation>
    <scope>NUCLEOTIDE SEQUENCE [LARGE SCALE GENOMIC DNA]</scope>
    <source>
        <strain evidence="2 3">USBA 355</strain>
    </source>
</reference>
<accession>A0A1Y6CIS3</accession>
<evidence type="ECO:0000313" key="3">
    <source>
        <dbReference type="Proteomes" id="UP000192917"/>
    </source>
</evidence>
<sequence>MSETMETLGGSPAASPEAAAGEGAGSLAHGDANIARPAPGASDAGLTGTAEEARADDAPAGEAGPAAPERYELSVPQGMDLDEAMLAEFTPVARELGLSNAQAQSLADAYARRMQALAAGQLEGWNRQTDQFAEAVLADREIGGSQAAFAARRAVMKRGLSTLGDRDLARAIEEGRPIHPNSPGLLRALYRLGRAAGEDGFVEGGLSAAGPGSGPQAWARSLYPTPTTAKE</sequence>
<feature type="region of interest" description="Disordered" evidence="1">
    <location>
        <begin position="1"/>
        <end position="69"/>
    </location>
</feature>
<gene>
    <name evidence="2" type="ORF">SAMN05428998_12575</name>
</gene>
<dbReference type="EMBL" id="FWZX01000025">
    <property type="protein sequence ID" value="SMF64652.1"/>
    <property type="molecule type" value="Genomic_DNA"/>
</dbReference>
<dbReference type="Proteomes" id="UP000192917">
    <property type="component" value="Unassembled WGS sequence"/>
</dbReference>
<keyword evidence="3" id="KW-1185">Reference proteome</keyword>
<protein>
    <submittedName>
        <fullName evidence="2">Uncharacterized protein</fullName>
    </submittedName>
</protein>
<evidence type="ECO:0000313" key="2">
    <source>
        <dbReference type="EMBL" id="SMF64652.1"/>
    </source>
</evidence>
<organism evidence="2 3">
    <name type="scientific">Tistlia consotensis USBA 355</name>
    <dbReference type="NCBI Taxonomy" id="560819"/>
    <lineage>
        <taxon>Bacteria</taxon>
        <taxon>Pseudomonadati</taxon>
        <taxon>Pseudomonadota</taxon>
        <taxon>Alphaproteobacteria</taxon>
        <taxon>Rhodospirillales</taxon>
        <taxon>Rhodovibrionaceae</taxon>
        <taxon>Tistlia</taxon>
    </lineage>
</organism>
<feature type="compositionally biased region" description="Low complexity" evidence="1">
    <location>
        <begin position="58"/>
        <end position="68"/>
    </location>
</feature>
<feature type="region of interest" description="Disordered" evidence="1">
    <location>
        <begin position="204"/>
        <end position="231"/>
    </location>
</feature>
<feature type="compositionally biased region" description="Low complexity" evidence="1">
    <location>
        <begin position="8"/>
        <end position="28"/>
    </location>
</feature>
<proteinExistence type="predicted"/>
<evidence type="ECO:0000256" key="1">
    <source>
        <dbReference type="SAM" id="MobiDB-lite"/>
    </source>
</evidence>
<dbReference type="STRING" id="560819.SAMN05428998_12575"/>
<dbReference type="RefSeq" id="WP_143596334.1">
    <property type="nucleotide sequence ID" value="NZ_FWZX01000025.1"/>
</dbReference>
<name>A0A1Y6CIS3_9PROT</name>
<dbReference type="AlphaFoldDB" id="A0A1Y6CIS3"/>